<evidence type="ECO:0000256" key="6">
    <source>
        <dbReference type="SAM" id="Phobius"/>
    </source>
</evidence>
<feature type="transmembrane region" description="Helical" evidence="6">
    <location>
        <begin position="192"/>
        <end position="214"/>
    </location>
</feature>
<reference evidence="9" key="1">
    <citation type="submission" date="2022-11" db="UniProtKB">
        <authorList>
            <consortium name="WormBaseParasite"/>
        </authorList>
    </citation>
    <scope>IDENTIFICATION</scope>
</reference>
<feature type="transmembrane region" description="Helical" evidence="6">
    <location>
        <begin position="434"/>
        <end position="454"/>
    </location>
</feature>
<dbReference type="PROSITE" id="PS00216">
    <property type="entry name" value="SUGAR_TRANSPORT_1"/>
    <property type="match status" value="1"/>
</dbReference>
<dbReference type="InterPro" id="IPR005828">
    <property type="entry name" value="MFS_sugar_transport-like"/>
</dbReference>
<name>A0A914Z844_9BILA</name>
<dbReference type="Gene3D" id="1.20.1250.20">
    <property type="entry name" value="MFS general substrate transporter like domains"/>
    <property type="match status" value="1"/>
</dbReference>
<feature type="transmembrane region" description="Helical" evidence="6">
    <location>
        <begin position="133"/>
        <end position="157"/>
    </location>
</feature>
<dbReference type="PANTHER" id="PTHR24064">
    <property type="entry name" value="SOLUTE CARRIER FAMILY 22 MEMBER"/>
    <property type="match status" value="1"/>
</dbReference>
<evidence type="ECO:0000256" key="5">
    <source>
        <dbReference type="SAM" id="Coils"/>
    </source>
</evidence>
<dbReference type="InterPro" id="IPR020846">
    <property type="entry name" value="MFS_dom"/>
</dbReference>
<keyword evidence="4 6" id="KW-0472">Membrane</keyword>
<protein>
    <submittedName>
        <fullName evidence="9">Major facilitator superfamily (MFS) profile domain-containing protein</fullName>
    </submittedName>
</protein>
<dbReference type="Pfam" id="PF00083">
    <property type="entry name" value="Sugar_tr"/>
    <property type="match status" value="1"/>
</dbReference>
<evidence type="ECO:0000313" key="8">
    <source>
        <dbReference type="Proteomes" id="UP000887577"/>
    </source>
</evidence>
<keyword evidence="3 6" id="KW-1133">Transmembrane helix</keyword>
<feature type="transmembrane region" description="Helical" evidence="6">
    <location>
        <begin position="220"/>
        <end position="247"/>
    </location>
</feature>
<dbReference type="Proteomes" id="UP000887577">
    <property type="component" value="Unplaced"/>
</dbReference>
<accession>A0A914Z844</accession>
<dbReference type="InterPro" id="IPR005829">
    <property type="entry name" value="Sugar_transporter_CS"/>
</dbReference>
<proteinExistence type="predicted"/>
<feature type="transmembrane region" description="Helical" evidence="6">
    <location>
        <begin position="41"/>
        <end position="60"/>
    </location>
</feature>
<dbReference type="GO" id="GO:0022857">
    <property type="term" value="F:transmembrane transporter activity"/>
    <property type="evidence" value="ECO:0007669"/>
    <property type="project" value="InterPro"/>
</dbReference>
<sequence>MEESTAVTETPTDVNDTCSSAEEYQTSEDVLTKLGWKNFKLCYVIVLLSFVWGLIALSIMSTDFVVHGIQCLPNLNDSKCEEDSIKFNSINKEFDLDPDSLYSGDLFLTVYFLGNMLVGTFLSLLADIIGRRYIVIGSLLGLGIFGVGCSFCTSFPLLLAIRFLQGCFFTPGMIVTWVLASECISISYHAAASTFFTLLWVVGYCIVPGVAYFLPDWSHIMLAISIPSILFAFILLFTIPESFHFLIDKKKEKAAQKWVEKFETEKKKLDCNAAQLIERIDAKEKLEGEKSKTNCSASLQFLWDHKKYICFLFALTLLWIIDLLIYNSVSLLSTHLSNNPYLSFLYSGIAEMPACFILPLAVNWIGSNETAYTILWLLGKLGISICMNSLFVYGAEIFPPIIRSTCLGTASFFGNIGGMIPFQTNTFLAQLHPIVPVAFYSFLSLVGGAITFALPK</sequence>
<evidence type="ECO:0000256" key="3">
    <source>
        <dbReference type="ARBA" id="ARBA00022989"/>
    </source>
</evidence>
<evidence type="ECO:0000313" key="9">
    <source>
        <dbReference type="WBParaSite" id="PSU_v2.g85.t1"/>
    </source>
</evidence>
<keyword evidence="2 6" id="KW-0812">Transmembrane</keyword>
<dbReference type="SUPFAM" id="SSF103473">
    <property type="entry name" value="MFS general substrate transporter"/>
    <property type="match status" value="1"/>
</dbReference>
<evidence type="ECO:0000256" key="4">
    <source>
        <dbReference type="ARBA" id="ARBA00023136"/>
    </source>
</evidence>
<feature type="transmembrane region" description="Helical" evidence="6">
    <location>
        <begin position="163"/>
        <end position="180"/>
    </location>
</feature>
<dbReference type="GO" id="GO:0016020">
    <property type="term" value="C:membrane"/>
    <property type="evidence" value="ECO:0007669"/>
    <property type="project" value="UniProtKB-SubCell"/>
</dbReference>
<dbReference type="PROSITE" id="PS50850">
    <property type="entry name" value="MFS"/>
    <property type="match status" value="1"/>
</dbReference>
<comment type="subcellular location">
    <subcellularLocation>
        <location evidence="1">Membrane</location>
        <topology evidence="1">Multi-pass membrane protein</topology>
    </subcellularLocation>
</comment>
<keyword evidence="5" id="KW-0175">Coiled coil</keyword>
<dbReference type="WBParaSite" id="PSU_v2.g85.t1">
    <property type="protein sequence ID" value="PSU_v2.g85.t1"/>
    <property type="gene ID" value="PSU_v2.g85"/>
</dbReference>
<feature type="transmembrane region" description="Helical" evidence="6">
    <location>
        <begin position="341"/>
        <end position="362"/>
    </location>
</feature>
<feature type="coiled-coil region" evidence="5">
    <location>
        <begin position="259"/>
        <end position="286"/>
    </location>
</feature>
<keyword evidence="8" id="KW-1185">Reference proteome</keyword>
<feature type="transmembrane region" description="Helical" evidence="6">
    <location>
        <begin position="308"/>
        <end position="329"/>
    </location>
</feature>
<evidence type="ECO:0000256" key="2">
    <source>
        <dbReference type="ARBA" id="ARBA00022692"/>
    </source>
</evidence>
<dbReference type="InterPro" id="IPR036259">
    <property type="entry name" value="MFS_trans_sf"/>
</dbReference>
<evidence type="ECO:0000259" key="7">
    <source>
        <dbReference type="PROSITE" id="PS50850"/>
    </source>
</evidence>
<organism evidence="8 9">
    <name type="scientific">Panagrolaimus superbus</name>
    <dbReference type="NCBI Taxonomy" id="310955"/>
    <lineage>
        <taxon>Eukaryota</taxon>
        <taxon>Metazoa</taxon>
        <taxon>Ecdysozoa</taxon>
        <taxon>Nematoda</taxon>
        <taxon>Chromadorea</taxon>
        <taxon>Rhabditida</taxon>
        <taxon>Tylenchina</taxon>
        <taxon>Panagrolaimomorpha</taxon>
        <taxon>Panagrolaimoidea</taxon>
        <taxon>Panagrolaimidae</taxon>
        <taxon>Panagrolaimus</taxon>
    </lineage>
</organism>
<feature type="domain" description="Major facilitator superfamily (MFS) profile" evidence="7">
    <location>
        <begin position="41"/>
        <end position="456"/>
    </location>
</feature>
<feature type="transmembrane region" description="Helical" evidence="6">
    <location>
        <begin position="106"/>
        <end position="126"/>
    </location>
</feature>
<evidence type="ECO:0000256" key="1">
    <source>
        <dbReference type="ARBA" id="ARBA00004141"/>
    </source>
</evidence>
<dbReference type="AlphaFoldDB" id="A0A914Z844"/>
<feature type="transmembrane region" description="Helical" evidence="6">
    <location>
        <begin position="374"/>
        <end position="395"/>
    </location>
</feature>